<dbReference type="SMART" id="SM00240">
    <property type="entry name" value="FHA"/>
    <property type="match status" value="1"/>
</dbReference>
<dbReference type="SUPFAM" id="SSF49879">
    <property type="entry name" value="SMAD/FHA domain"/>
    <property type="match status" value="1"/>
</dbReference>
<dbReference type="InterPro" id="IPR008984">
    <property type="entry name" value="SMAD_FHA_dom_sf"/>
</dbReference>
<dbReference type="Gene3D" id="2.60.200.20">
    <property type="match status" value="1"/>
</dbReference>
<dbReference type="AlphaFoldDB" id="A0A1F6D439"/>
<dbReference type="CDD" id="cd00060">
    <property type="entry name" value="FHA"/>
    <property type="match status" value="1"/>
</dbReference>
<dbReference type="EMBL" id="MFKF01000042">
    <property type="protein sequence ID" value="OGG56198.1"/>
    <property type="molecule type" value="Genomic_DNA"/>
</dbReference>
<dbReference type="Proteomes" id="UP000178606">
    <property type="component" value="Unassembled WGS sequence"/>
</dbReference>
<comment type="caution">
    <text evidence="2">The sequence shown here is derived from an EMBL/GenBank/DDBJ whole genome shotgun (WGS) entry which is preliminary data.</text>
</comment>
<dbReference type="InterPro" id="IPR000253">
    <property type="entry name" value="FHA_dom"/>
</dbReference>
<evidence type="ECO:0000259" key="1">
    <source>
        <dbReference type="PROSITE" id="PS50006"/>
    </source>
</evidence>
<accession>A0A1F6D439</accession>
<reference evidence="2 3" key="1">
    <citation type="journal article" date="2016" name="Nat. Commun.">
        <title>Thousands of microbial genomes shed light on interconnected biogeochemical processes in an aquifer system.</title>
        <authorList>
            <person name="Anantharaman K."/>
            <person name="Brown C.T."/>
            <person name="Hug L.A."/>
            <person name="Sharon I."/>
            <person name="Castelle C.J."/>
            <person name="Probst A.J."/>
            <person name="Thomas B.C."/>
            <person name="Singh A."/>
            <person name="Wilkins M.J."/>
            <person name="Karaoz U."/>
            <person name="Brodie E.L."/>
            <person name="Williams K.H."/>
            <person name="Hubbard S.S."/>
            <person name="Banfield J.F."/>
        </authorList>
    </citation>
    <scope>NUCLEOTIDE SEQUENCE [LARGE SCALE GENOMIC DNA]</scope>
    <source>
        <strain evidence="3">RIFCSPLOWO2_12_FULL_64_10</strain>
    </source>
</reference>
<dbReference type="InterPro" id="IPR050923">
    <property type="entry name" value="Cell_Proc_Reg/RNA_Proc"/>
</dbReference>
<feature type="domain" description="FHA" evidence="1">
    <location>
        <begin position="16"/>
        <end position="65"/>
    </location>
</feature>
<sequence>MGEKDHKEYLISEAERYVGRDSSNDIVVDDDQTSARHMKIVCVGGEFQVEDLGATNGTYVNGARIQGPTKLKNEDLVKIGTTIFKFVF</sequence>
<proteinExistence type="predicted"/>
<dbReference type="PROSITE" id="PS50006">
    <property type="entry name" value="FHA_DOMAIN"/>
    <property type="match status" value="1"/>
</dbReference>
<name>A0A1F6D439_HANXR</name>
<dbReference type="PANTHER" id="PTHR23308">
    <property type="entry name" value="NUCLEAR INHIBITOR OF PROTEIN PHOSPHATASE-1"/>
    <property type="match status" value="1"/>
</dbReference>
<gene>
    <name evidence="2" type="ORF">A3F84_16400</name>
</gene>
<evidence type="ECO:0000313" key="2">
    <source>
        <dbReference type="EMBL" id="OGG56198.1"/>
    </source>
</evidence>
<dbReference type="Pfam" id="PF00498">
    <property type="entry name" value="FHA"/>
    <property type="match status" value="1"/>
</dbReference>
<protein>
    <recommendedName>
        <fullName evidence="1">FHA domain-containing protein</fullName>
    </recommendedName>
</protein>
<organism evidence="2 3">
    <name type="scientific">Handelsmanbacteria sp. (strain RIFCSPLOWO2_12_FULL_64_10)</name>
    <dbReference type="NCBI Taxonomy" id="1817868"/>
    <lineage>
        <taxon>Bacteria</taxon>
        <taxon>Candidatus Handelsmaniibacteriota</taxon>
    </lineage>
</organism>
<evidence type="ECO:0000313" key="3">
    <source>
        <dbReference type="Proteomes" id="UP000178606"/>
    </source>
</evidence>